<proteinExistence type="predicted"/>
<evidence type="ECO:0000256" key="3">
    <source>
        <dbReference type="ARBA" id="ARBA00022691"/>
    </source>
</evidence>
<name>A0A512B513_9BACT</name>
<gene>
    <name evidence="5" type="ORF">AAE02nite_45310</name>
</gene>
<dbReference type="InterPro" id="IPR041698">
    <property type="entry name" value="Methyltransf_25"/>
</dbReference>
<dbReference type="InterPro" id="IPR029063">
    <property type="entry name" value="SAM-dependent_MTases_sf"/>
</dbReference>
<dbReference type="OrthoDB" id="9811589at2"/>
<dbReference type="AlphaFoldDB" id="A0A512B513"/>
<dbReference type="RefSeq" id="WP_146903819.1">
    <property type="nucleotide sequence ID" value="NZ_BJYS01000045.1"/>
</dbReference>
<dbReference type="EMBL" id="BJYS01000045">
    <property type="protein sequence ID" value="GEO06867.1"/>
    <property type="molecule type" value="Genomic_DNA"/>
</dbReference>
<dbReference type="Pfam" id="PF13649">
    <property type="entry name" value="Methyltransf_25"/>
    <property type="match status" value="1"/>
</dbReference>
<evidence type="ECO:0000313" key="5">
    <source>
        <dbReference type="EMBL" id="GEO06867.1"/>
    </source>
</evidence>
<accession>A0A512B513</accession>
<keyword evidence="6" id="KW-1185">Reference proteome</keyword>
<keyword evidence="3" id="KW-0949">S-adenosyl-L-methionine</keyword>
<dbReference type="Proteomes" id="UP000321532">
    <property type="component" value="Unassembled WGS sequence"/>
</dbReference>
<evidence type="ECO:0000256" key="2">
    <source>
        <dbReference type="ARBA" id="ARBA00022679"/>
    </source>
</evidence>
<organism evidence="5 6">
    <name type="scientific">Adhaeribacter aerolatus</name>
    <dbReference type="NCBI Taxonomy" id="670289"/>
    <lineage>
        <taxon>Bacteria</taxon>
        <taxon>Pseudomonadati</taxon>
        <taxon>Bacteroidota</taxon>
        <taxon>Cytophagia</taxon>
        <taxon>Cytophagales</taxon>
        <taxon>Hymenobacteraceae</taxon>
        <taxon>Adhaeribacter</taxon>
    </lineage>
</organism>
<evidence type="ECO:0000313" key="6">
    <source>
        <dbReference type="Proteomes" id="UP000321532"/>
    </source>
</evidence>
<dbReference type="GO" id="GO:0008168">
    <property type="term" value="F:methyltransferase activity"/>
    <property type="evidence" value="ECO:0007669"/>
    <property type="project" value="UniProtKB-KW"/>
</dbReference>
<dbReference type="PANTHER" id="PTHR43464">
    <property type="entry name" value="METHYLTRANSFERASE"/>
    <property type="match status" value="1"/>
</dbReference>
<dbReference type="Gene3D" id="3.40.50.150">
    <property type="entry name" value="Vaccinia Virus protein VP39"/>
    <property type="match status" value="1"/>
</dbReference>
<sequence>MSTFDYYAAYYDLLYKDKDYAGEVDYLYTLIKKHSPTAKNILDFGCGTGKHDFLLAERGFQVFGVDLSEKMISEANQNKSRNNLNVNFCQGDIRNIRLNQTFDIVTCLFHVINYQITNEDLLKTFETAKVHLKPNGLFIFDSWYGPGVLTDLPERRIKDMEDARISVERIAEPILHLNQNMVDVNYTLQIKDKIHHNSQIIREQHRMRFLFYPEIEMLAQLNGFEVIGFEKWLQGGIPHSNWFVTVVCRVK</sequence>
<dbReference type="SUPFAM" id="SSF53335">
    <property type="entry name" value="S-adenosyl-L-methionine-dependent methyltransferases"/>
    <property type="match status" value="1"/>
</dbReference>
<dbReference type="CDD" id="cd02440">
    <property type="entry name" value="AdoMet_MTases"/>
    <property type="match status" value="1"/>
</dbReference>
<keyword evidence="1 5" id="KW-0489">Methyltransferase</keyword>
<dbReference type="GO" id="GO:0032259">
    <property type="term" value="P:methylation"/>
    <property type="evidence" value="ECO:0007669"/>
    <property type="project" value="UniProtKB-KW"/>
</dbReference>
<keyword evidence="2 5" id="KW-0808">Transferase</keyword>
<reference evidence="5 6" key="1">
    <citation type="submission" date="2019-07" db="EMBL/GenBank/DDBJ databases">
        <title>Whole genome shotgun sequence of Adhaeribacter aerolatus NBRC 106133.</title>
        <authorList>
            <person name="Hosoyama A."/>
            <person name="Uohara A."/>
            <person name="Ohji S."/>
            <person name="Ichikawa N."/>
        </authorList>
    </citation>
    <scope>NUCLEOTIDE SEQUENCE [LARGE SCALE GENOMIC DNA]</scope>
    <source>
        <strain evidence="5 6">NBRC 106133</strain>
    </source>
</reference>
<feature type="domain" description="Methyltransferase" evidence="4">
    <location>
        <begin position="41"/>
        <end position="136"/>
    </location>
</feature>
<evidence type="ECO:0000256" key="1">
    <source>
        <dbReference type="ARBA" id="ARBA00022603"/>
    </source>
</evidence>
<protein>
    <submittedName>
        <fullName evidence="5">SAM-dependent methyltransferase</fullName>
    </submittedName>
</protein>
<evidence type="ECO:0000259" key="4">
    <source>
        <dbReference type="Pfam" id="PF13649"/>
    </source>
</evidence>
<dbReference type="Gene3D" id="2.20.130.10">
    <property type="entry name" value="CAC2371-like domains"/>
    <property type="match status" value="1"/>
</dbReference>
<dbReference type="PANTHER" id="PTHR43464:SF19">
    <property type="entry name" value="UBIQUINONE BIOSYNTHESIS O-METHYLTRANSFERASE, MITOCHONDRIAL"/>
    <property type="match status" value="1"/>
</dbReference>
<comment type="caution">
    <text evidence="5">The sequence shown here is derived from an EMBL/GenBank/DDBJ whole genome shotgun (WGS) entry which is preliminary data.</text>
</comment>